<protein>
    <submittedName>
        <fullName evidence="2">Uncharacterized protein</fullName>
    </submittedName>
</protein>
<name>A0ABR1JVX9_9AGAR</name>
<feature type="compositionally biased region" description="Polar residues" evidence="1">
    <location>
        <begin position="148"/>
        <end position="158"/>
    </location>
</feature>
<feature type="region of interest" description="Disordered" evidence="1">
    <location>
        <begin position="126"/>
        <end position="162"/>
    </location>
</feature>
<sequence>MFPPPGVPNATLPGAYYQPYYIPQLARPRPPTPALTQSTPRPSSSLALAAAPESKLSQIPTPLVTTTTGLEVHGPIQSPSRTSSSVAPAATIFKLAQPKLHLSSPTSQLVQKSPKRVSVSALIFPKRAPQSQKSSSSAAQQVFPKRTLPSSNPSSLVSKQLPRQAHPSLLPLHPFANKSIIPPNFTLGSPIGRRQISLNDMFSRPNGEATSPLGPASSSYSSGESVTGQRRALKPIQGTESVAFDSQSPTS</sequence>
<evidence type="ECO:0000313" key="2">
    <source>
        <dbReference type="EMBL" id="KAK7468255.1"/>
    </source>
</evidence>
<feature type="compositionally biased region" description="Low complexity" evidence="1">
    <location>
        <begin position="38"/>
        <end position="57"/>
    </location>
</feature>
<keyword evidence="3" id="KW-1185">Reference proteome</keyword>
<organism evidence="2 3">
    <name type="scientific">Marasmiellus scandens</name>
    <dbReference type="NCBI Taxonomy" id="2682957"/>
    <lineage>
        <taxon>Eukaryota</taxon>
        <taxon>Fungi</taxon>
        <taxon>Dikarya</taxon>
        <taxon>Basidiomycota</taxon>
        <taxon>Agaricomycotina</taxon>
        <taxon>Agaricomycetes</taxon>
        <taxon>Agaricomycetidae</taxon>
        <taxon>Agaricales</taxon>
        <taxon>Marasmiineae</taxon>
        <taxon>Omphalotaceae</taxon>
        <taxon>Marasmiellus</taxon>
    </lineage>
</organism>
<accession>A0ABR1JVX9</accession>
<evidence type="ECO:0000256" key="1">
    <source>
        <dbReference type="SAM" id="MobiDB-lite"/>
    </source>
</evidence>
<feature type="region of interest" description="Disordered" evidence="1">
    <location>
        <begin position="27"/>
        <end position="62"/>
    </location>
</feature>
<evidence type="ECO:0000313" key="3">
    <source>
        <dbReference type="Proteomes" id="UP001498398"/>
    </source>
</evidence>
<dbReference type="EMBL" id="JBANRG010000003">
    <property type="protein sequence ID" value="KAK7468255.1"/>
    <property type="molecule type" value="Genomic_DNA"/>
</dbReference>
<comment type="caution">
    <text evidence="2">The sequence shown here is derived from an EMBL/GenBank/DDBJ whole genome shotgun (WGS) entry which is preliminary data.</text>
</comment>
<feature type="compositionally biased region" description="Low complexity" evidence="1">
    <location>
        <begin position="211"/>
        <end position="225"/>
    </location>
</feature>
<reference evidence="2 3" key="1">
    <citation type="submission" date="2024-01" db="EMBL/GenBank/DDBJ databases">
        <title>A draft genome for the cacao thread blight pathogen Marasmiellus scandens.</title>
        <authorList>
            <person name="Baruah I.K."/>
            <person name="Leung J."/>
            <person name="Bukari Y."/>
            <person name="Amoako-Attah I."/>
            <person name="Meinhardt L.W."/>
            <person name="Bailey B.A."/>
            <person name="Cohen S.P."/>
        </authorList>
    </citation>
    <scope>NUCLEOTIDE SEQUENCE [LARGE SCALE GENOMIC DNA]</scope>
    <source>
        <strain evidence="2 3">GH-19</strain>
    </source>
</reference>
<dbReference type="Proteomes" id="UP001498398">
    <property type="component" value="Unassembled WGS sequence"/>
</dbReference>
<feature type="region of interest" description="Disordered" evidence="1">
    <location>
        <begin position="197"/>
        <end position="251"/>
    </location>
</feature>
<proteinExistence type="predicted"/>
<feature type="compositionally biased region" description="Low complexity" evidence="1">
    <location>
        <begin position="130"/>
        <end position="141"/>
    </location>
</feature>
<feature type="compositionally biased region" description="Polar residues" evidence="1">
    <location>
        <begin position="238"/>
        <end position="251"/>
    </location>
</feature>
<gene>
    <name evidence="2" type="ORF">VKT23_002764</name>
</gene>